<proteinExistence type="predicted"/>
<keyword evidence="1" id="KW-1185">Reference proteome</keyword>
<name>A0A915JC72_ROMCU</name>
<dbReference type="Proteomes" id="UP000887565">
    <property type="component" value="Unplaced"/>
</dbReference>
<evidence type="ECO:0000313" key="1">
    <source>
        <dbReference type="Proteomes" id="UP000887565"/>
    </source>
</evidence>
<dbReference type="AlphaFoldDB" id="A0A915JC72"/>
<protein>
    <submittedName>
        <fullName evidence="2">Uncharacterized protein</fullName>
    </submittedName>
</protein>
<sequence length="86" mass="9604">MVHHLLGSDIYNFLYDPCMTTMSSCIIPLVNASGCLSRRSITDVQEQHIAIGKDRLKVEKENMEMKREAHIGRKAGLGDLTVEAES</sequence>
<accession>A0A915JC72</accession>
<evidence type="ECO:0000313" key="2">
    <source>
        <dbReference type="WBParaSite" id="nRc.2.0.1.t23757-RA"/>
    </source>
</evidence>
<dbReference type="WBParaSite" id="nRc.2.0.1.t23757-RA">
    <property type="protein sequence ID" value="nRc.2.0.1.t23757-RA"/>
    <property type="gene ID" value="nRc.2.0.1.g23757"/>
</dbReference>
<reference evidence="2" key="1">
    <citation type="submission" date="2022-11" db="UniProtKB">
        <authorList>
            <consortium name="WormBaseParasite"/>
        </authorList>
    </citation>
    <scope>IDENTIFICATION</scope>
</reference>
<organism evidence="1 2">
    <name type="scientific">Romanomermis culicivorax</name>
    <name type="common">Nematode worm</name>
    <dbReference type="NCBI Taxonomy" id="13658"/>
    <lineage>
        <taxon>Eukaryota</taxon>
        <taxon>Metazoa</taxon>
        <taxon>Ecdysozoa</taxon>
        <taxon>Nematoda</taxon>
        <taxon>Enoplea</taxon>
        <taxon>Dorylaimia</taxon>
        <taxon>Mermithida</taxon>
        <taxon>Mermithoidea</taxon>
        <taxon>Mermithidae</taxon>
        <taxon>Romanomermis</taxon>
    </lineage>
</organism>